<feature type="transmembrane region" description="Helical" evidence="1">
    <location>
        <begin position="21"/>
        <end position="41"/>
    </location>
</feature>
<dbReference type="EMBL" id="JAACJN010000010">
    <property type="protein sequence ID" value="KAF5391326.1"/>
    <property type="molecule type" value="Genomic_DNA"/>
</dbReference>
<evidence type="ECO:0000256" key="1">
    <source>
        <dbReference type="SAM" id="Phobius"/>
    </source>
</evidence>
<keyword evidence="1" id="KW-1133">Transmembrane helix</keyword>
<keyword evidence="1" id="KW-0472">Membrane</keyword>
<comment type="caution">
    <text evidence="2">The sequence shown here is derived from an EMBL/GenBank/DDBJ whole genome shotgun (WGS) entry which is preliminary data.</text>
</comment>
<reference evidence="2 3" key="1">
    <citation type="journal article" date="2020" name="ISME J.">
        <title>Uncovering the hidden diversity of litter-decomposition mechanisms in mushroom-forming fungi.</title>
        <authorList>
            <person name="Floudas D."/>
            <person name="Bentzer J."/>
            <person name="Ahren D."/>
            <person name="Johansson T."/>
            <person name="Persson P."/>
            <person name="Tunlid A."/>
        </authorList>
    </citation>
    <scope>NUCLEOTIDE SEQUENCE [LARGE SCALE GENOMIC DNA]</scope>
    <source>
        <strain evidence="2 3">CBS 406.79</strain>
    </source>
</reference>
<evidence type="ECO:0000313" key="2">
    <source>
        <dbReference type="EMBL" id="KAF5391326.1"/>
    </source>
</evidence>
<gene>
    <name evidence="2" type="ORF">D9757_002063</name>
</gene>
<sequence>MQELRQRFTTVARNMGVVSLLMGNFPVLTLPSLLLLGHAFLPDAAAIDADPTSEQEGSSIAVDPKLECTPYIYPAVANQMSAFPPIGSRASILPNDSTALDKWNSISGSIPTGIGIKVGRTAVKANLLVKIRPQTQPPGDNYPPTDPDCWWTYRQCTNPKVEGIPPDLEAAPEASLRIHSF</sequence>
<evidence type="ECO:0000313" key="3">
    <source>
        <dbReference type="Proteomes" id="UP000518752"/>
    </source>
</evidence>
<keyword evidence="3" id="KW-1185">Reference proteome</keyword>
<dbReference type="AlphaFoldDB" id="A0A8H5MF15"/>
<accession>A0A8H5MF15</accession>
<proteinExistence type="predicted"/>
<keyword evidence="1" id="KW-0812">Transmembrane</keyword>
<dbReference type="Proteomes" id="UP000518752">
    <property type="component" value="Unassembled WGS sequence"/>
</dbReference>
<organism evidence="2 3">
    <name type="scientific">Collybiopsis confluens</name>
    <dbReference type="NCBI Taxonomy" id="2823264"/>
    <lineage>
        <taxon>Eukaryota</taxon>
        <taxon>Fungi</taxon>
        <taxon>Dikarya</taxon>
        <taxon>Basidiomycota</taxon>
        <taxon>Agaricomycotina</taxon>
        <taxon>Agaricomycetes</taxon>
        <taxon>Agaricomycetidae</taxon>
        <taxon>Agaricales</taxon>
        <taxon>Marasmiineae</taxon>
        <taxon>Omphalotaceae</taxon>
        <taxon>Collybiopsis</taxon>
    </lineage>
</organism>
<name>A0A8H5MF15_9AGAR</name>
<protein>
    <submittedName>
        <fullName evidence="2">Uncharacterized protein</fullName>
    </submittedName>
</protein>